<dbReference type="Proteomes" id="UP000054279">
    <property type="component" value="Unassembled WGS sequence"/>
</dbReference>
<name>A0A0C9W3D1_SPHS4</name>
<protein>
    <submittedName>
        <fullName evidence="1">Uncharacterized protein</fullName>
    </submittedName>
</protein>
<evidence type="ECO:0000313" key="2">
    <source>
        <dbReference type="Proteomes" id="UP000054279"/>
    </source>
</evidence>
<dbReference type="HOGENOM" id="CLU_1687821_0_0_1"/>
<accession>A0A0C9W3D1</accession>
<organism evidence="1 2">
    <name type="scientific">Sphaerobolus stellatus (strain SS14)</name>
    <dbReference type="NCBI Taxonomy" id="990650"/>
    <lineage>
        <taxon>Eukaryota</taxon>
        <taxon>Fungi</taxon>
        <taxon>Dikarya</taxon>
        <taxon>Basidiomycota</taxon>
        <taxon>Agaricomycotina</taxon>
        <taxon>Agaricomycetes</taxon>
        <taxon>Phallomycetidae</taxon>
        <taxon>Geastrales</taxon>
        <taxon>Sphaerobolaceae</taxon>
        <taxon>Sphaerobolus</taxon>
    </lineage>
</organism>
<dbReference type="AlphaFoldDB" id="A0A0C9W3D1"/>
<keyword evidence="2" id="KW-1185">Reference proteome</keyword>
<proteinExistence type="predicted"/>
<gene>
    <name evidence="1" type="ORF">M422DRAFT_250335</name>
</gene>
<dbReference type="EMBL" id="KN837108">
    <property type="protein sequence ID" value="KIJ46285.1"/>
    <property type="molecule type" value="Genomic_DNA"/>
</dbReference>
<evidence type="ECO:0000313" key="1">
    <source>
        <dbReference type="EMBL" id="KIJ46285.1"/>
    </source>
</evidence>
<reference evidence="1 2" key="1">
    <citation type="submission" date="2014-06" db="EMBL/GenBank/DDBJ databases">
        <title>Evolutionary Origins and Diversification of the Mycorrhizal Mutualists.</title>
        <authorList>
            <consortium name="DOE Joint Genome Institute"/>
            <consortium name="Mycorrhizal Genomics Consortium"/>
            <person name="Kohler A."/>
            <person name="Kuo A."/>
            <person name="Nagy L.G."/>
            <person name="Floudas D."/>
            <person name="Copeland A."/>
            <person name="Barry K.W."/>
            <person name="Cichocki N."/>
            <person name="Veneault-Fourrey C."/>
            <person name="LaButti K."/>
            <person name="Lindquist E.A."/>
            <person name="Lipzen A."/>
            <person name="Lundell T."/>
            <person name="Morin E."/>
            <person name="Murat C."/>
            <person name="Riley R."/>
            <person name="Ohm R."/>
            <person name="Sun H."/>
            <person name="Tunlid A."/>
            <person name="Henrissat B."/>
            <person name="Grigoriev I.V."/>
            <person name="Hibbett D.S."/>
            <person name="Martin F."/>
        </authorList>
    </citation>
    <scope>NUCLEOTIDE SEQUENCE [LARGE SCALE GENOMIC DNA]</scope>
    <source>
        <strain evidence="1 2">SS14</strain>
    </source>
</reference>
<sequence>MILDAFVLGTTIYYTLRQRSLLKKALFHRPQSTTELLTQQGVLRFLIVFIWSLELSFLNSISTSLYAGIDTDLYNAISSILIYRFFFQLREYSYGYAEYATKQSRPPSTMQFAEIPQYLSHAIIYELGDGELYRCAEADIHVDEKKYVLSGIHDKV</sequence>